<dbReference type="SMART" id="SM00834">
    <property type="entry name" value="CxxC_CXXC_SSSS"/>
    <property type="match status" value="1"/>
</dbReference>
<evidence type="ECO:0000259" key="2">
    <source>
        <dbReference type="SMART" id="SM00834"/>
    </source>
</evidence>
<reference evidence="3 4" key="1">
    <citation type="submission" date="2008-07" db="EMBL/GenBank/DDBJ databases">
        <authorList>
            <person name="Tandeau de Marsac N."/>
            <person name="Ferriera S."/>
            <person name="Johnson J."/>
            <person name="Kravitz S."/>
            <person name="Beeson K."/>
            <person name="Sutton G."/>
            <person name="Rogers Y.-H."/>
            <person name="Friedman R."/>
            <person name="Frazier M."/>
            <person name="Venter J.C."/>
        </authorList>
    </citation>
    <scope>NUCLEOTIDE SEQUENCE [LARGE SCALE GENOMIC DNA]</scope>
    <source>
        <strain evidence="3 4">PCC 7420</strain>
    </source>
</reference>
<feature type="domain" description="Putative regulatory protein FmdB zinc ribbon" evidence="2">
    <location>
        <begin position="1"/>
        <end position="41"/>
    </location>
</feature>
<gene>
    <name evidence="3" type="ORF">MC7420_4911</name>
</gene>
<feature type="compositionally biased region" description="Basic and acidic residues" evidence="1">
    <location>
        <begin position="54"/>
        <end position="65"/>
    </location>
</feature>
<dbReference type="STRING" id="118168.MC7420_4911"/>
<dbReference type="NCBIfam" id="TIGR02605">
    <property type="entry name" value="CxxC_CxxC_SSSS"/>
    <property type="match status" value="1"/>
</dbReference>
<evidence type="ECO:0000313" key="3">
    <source>
        <dbReference type="EMBL" id="EDX72638.1"/>
    </source>
</evidence>
<feature type="region of interest" description="Disordered" evidence="1">
    <location>
        <begin position="46"/>
        <end position="85"/>
    </location>
</feature>
<dbReference type="eggNOG" id="COG2331">
    <property type="taxonomic scope" value="Bacteria"/>
</dbReference>
<dbReference type="AlphaFoldDB" id="B4VZB4"/>
<dbReference type="Pfam" id="PF09723">
    <property type="entry name" value="Zn_ribbon_8"/>
    <property type="match status" value="1"/>
</dbReference>
<protein>
    <submittedName>
        <fullName evidence="3">Putative regulatory protein, FmdB family</fullName>
    </submittedName>
</protein>
<dbReference type="RefSeq" id="WP_006104093.1">
    <property type="nucleotide sequence ID" value="NZ_DS989862.1"/>
</dbReference>
<sequence length="85" mass="9638">MPLYEFRCDTCGDFEKWRTLAEAGTPLLCPTCQVVAKRVFSAPMVNLNSGSLPKPKEPRLVKRSTESTTPKYSQHKNGRPWMVSH</sequence>
<organism evidence="3 4">
    <name type="scientific">Coleofasciculus chthonoplastes PCC 7420</name>
    <dbReference type="NCBI Taxonomy" id="118168"/>
    <lineage>
        <taxon>Bacteria</taxon>
        <taxon>Bacillati</taxon>
        <taxon>Cyanobacteriota</taxon>
        <taxon>Cyanophyceae</taxon>
        <taxon>Coleofasciculales</taxon>
        <taxon>Coleofasciculaceae</taxon>
        <taxon>Coleofasciculus</taxon>
    </lineage>
</organism>
<evidence type="ECO:0000256" key="1">
    <source>
        <dbReference type="SAM" id="MobiDB-lite"/>
    </source>
</evidence>
<dbReference type="Proteomes" id="UP000003835">
    <property type="component" value="Unassembled WGS sequence"/>
</dbReference>
<dbReference type="OrthoDB" id="9813321at2"/>
<name>B4VZB4_9CYAN</name>
<dbReference type="EMBL" id="DS989862">
    <property type="protein sequence ID" value="EDX72638.1"/>
    <property type="molecule type" value="Genomic_DNA"/>
</dbReference>
<evidence type="ECO:0000313" key="4">
    <source>
        <dbReference type="Proteomes" id="UP000003835"/>
    </source>
</evidence>
<accession>B4VZB4</accession>
<dbReference type="InterPro" id="IPR013429">
    <property type="entry name" value="Regulatory_FmdB_Zinc_ribbon"/>
</dbReference>
<proteinExistence type="predicted"/>
<keyword evidence="4" id="KW-1185">Reference proteome</keyword>
<dbReference type="HOGENOM" id="CLU_136025_2_0_3"/>